<dbReference type="Pfam" id="PF13649">
    <property type="entry name" value="Methyltransf_25"/>
    <property type="match status" value="1"/>
</dbReference>
<dbReference type="SUPFAM" id="SSF53335">
    <property type="entry name" value="S-adenosyl-L-methionine-dependent methyltransferases"/>
    <property type="match status" value="1"/>
</dbReference>
<dbReference type="InterPro" id="IPR029063">
    <property type="entry name" value="SAM-dependent_MTases_sf"/>
</dbReference>
<dbReference type="AlphaFoldDB" id="A0A917X3D7"/>
<name>A0A917X3D7_9ACTN</name>
<dbReference type="Proteomes" id="UP000642070">
    <property type="component" value="Unassembled WGS sequence"/>
</dbReference>
<evidence type="ECO:0000313" key="3">
    <source>
        <dbReference type="EMBL" id="GGM60917.1"/>
    </source>
</evidence>
<dbReference type="Gene3D" id="3.40.50.150">
    <property type="entry name" value="Vaccinia Virus protein VP39"/>
    <property type="match status" value="1"/>
</dbReference>
<organism evidence="3 4">
    <name type="scientific">Dactylosporangium sucinum</name>
    <dbReference type="NCBI Taxonomy" id="1424081"/>
    <lineage>
        <taxon>Bacteria</taxon>
        <taxon>Bacillati</taxon>
        <taxon>Actinomycetota</taxon>
        <taxon>Actinomycetes</taxon>
        <taxon>Micromonosporales</taxon>
        <taxon>Micromonosporaceae</taxon>
        <taxon>Dactylosporangium</taxon>
    </lineage>
</organism>
<protein>
    <recommendedName>
        <fullName evidence="2">Methyltransferase domain-containing protein</fullName>
    </recommendedName>
</protein>
<comment type="caution">
    <text evidence="3">The sequence shown here is derived from an EMBL/GenBank/DDBJ whole genome shotgun (WGS) entry which is preliminary data.</text>
</comment>
<keyword evidence="4" id="KW-1185">Reference proteome</keyword>
<evidence type="ECO:0000256" key="1">
    <source>
        <dbReference type="SAM" id="MobiDB-lite"/>
    </source>
</evidence>
<gene>
    <name evidence="3" type="ORF">GCM10007977_073100</name>
</gene>
<feature type="domain" description="Methyltransferase" evidence="2">
    <location>
        <begin position="75"/>
        <end position="158"/>
    </location>
</feature>
<feature type="region of interest" description="Disordered" evidence="1">
    <location>
        <begin position="1"/>
        <end position="20"/>
    </location>
</feature>
<evidence type="ECO:0000259" key="2">
    <source>
        <dbReference type="Pfam" id="PF13649"/>
    </source>
</evidence>
<reference evidence="3" key="2">
    <citation type="submission" date="2020-09" db="EMBL/GenBank/DDBJ databases">
        <authorList>
            <person name="Sun Q."/>
            <person name="Ohkuma M."/>
        </authorList>
    </citation>
    <scope>NUCLEOTIDE SEQUENCE</scope>
    <source>
        <strain evidence="3">JCM 19831</strain>
    </source>
</reference>
<evidence type="ECO:0000313" key="4">
    <source>
        <dbReference type="Proteomes" id="UP000642070"/>
    </source>
</evidence>
<proteinExistence type="predicted"/>
<dbReference type="EMBL" id="BMPI01000044">
    <property type="protein sequence ID" value="GGM60917.1"/>
    <property type="molecule type" value="Genomic_DNA"/>
</dbReference>
<dbReference type="RefSeq" id="WP_190254591.1">
    <property type="nucleotide sequence ID" value="NZ_BMPI01000044.1"/>
</dbReference>
<sequence>MDTPESGPAPEGFRWNRDALTHRDPDDDIFQFIYERNVWGSAESASGGGSELAQTRVLRVALPELFHRLGVTTFLDAPCGDFTWMQHLDLGGIRYVGLDVVPQMIEANQARFGSPLRRFVAGDVVSGPLPDADLMLCRDCLVHLSYRQIFEALANVARSRLRYLLATTFVQRTDNHDIVTGDWRPLNLCAPPFNLPPPEQVIVEGCTENGGVFADKALGLWPTSALPALPALPA</sequence>
<accession>A0A917X3D7</accession>
<reference evidence="3" key="1">
    <citation type="journal article" date="2014" name="Int. J. Syst. Evol. Microbiol.">
        <title>Complete genome sequence of Corynebacterium casei LMG S-19264T (=DSM 44701T), isolated from a smear-ripened cheese.</title>
        <authorList>
            <consortium name="US DOE Joint Genome Institute (JGI-PGF)"/>
            <person name="Walter F."/>
            <person name="Albersmeier A."/>
            <person name="Kalinowski J."/>
            <person name="Ruckert C."/>
        </authorList>
    </citation>
    <scope>NUCLEOTIDE SEQUENCE</scope>
    <source>
        <strain evidence="3">JCM 19831</strain>
    </source>
</reference>
<dbReference type="InterPro" id="IPR041698">
    <property type="entry name" value="Methyltransf_25"/>
</dbReference>